<accession>A0A834NBX2</accession>
<evidence type="ECO:0000256" key="1">
    <source>
        <dbReference type="SAM" id="SignalP"/>
    </source>
</evidence>
<feature type="domain" description="Chitin-binding type-2" evidence="2">
    <location>
        <begin position="30"/>
        <end position="85"/>
    </location>
</feature>
<dbReference type="Gene3D" id="2.170.140.10">
    <property type="entry name" value="Chitin binding domain"/>
    <property type="match status" value="2"/>
</dbReference>
<evidence type="ECO:0000259" key="2">
    <source>
        <dbReference type="PROSITE" id="PS50940"/>
    </source>
</evidence>
<feature type="chain" id="PRO_5032386500" description="Chitin-binding type-2 domain-containing protein" evidence="1">
    <location>
        <begin position="27"/>
        <end position="158"/>
    </location>
</feature>
<feature type="signal peptide" evidence="1">
    <location>
        <begin position="1"/>
        <end position="26"/>
    </location>
</feature>
<dbReference type="SMART" id="SM00494">
    <property type="entry name" value="ChtBD2"/>
    <property type="match status" value="2"/>
</dbReference>
<dbReference type="InterPro" id="IPR036508">
    <property type="entry name" value="Chitin-bd_dom_sf"/>
</dbReference>
<dbReference type="EMBL" id="JACSEA010000004">
    <property type="protein sequence ID" value="KAF7402499.1"/>
    <property type="molecule type" value="Genomic_DNA"/>
</dbReference>
<keyword evidence="1" id="KW-0732">Signal</keyword>
<evidence type="ECO:0000313" key="4">
    <source>
        <dbReference type="Proteomes" id="UP000614350"/>
    </source>
</evidence>
<dbReference type="InterPro" id="IPR002557">
    <property type="entry name" value="Chitin-bd_dom"/>
</dbReference>
<feature type="domain" description="Chitin-binding type-2" evidence="2">
    <location>
        <begin position="93"/>
        <end position="152"/>
    </location>
</feature>
<sequence length="158" mass="18265">MEINNTFLIIFKTFLLNLLIFESVKAETGPIVCSGSERLPLNDISCQYYYECFEDLPIIFKCPDDTVFYPITKTCVLPTEYACDMLPKTTTNPYKCLTSGRFPIDDPTCQKYYLCYWSAKGYLKKILKCPNQTIFDPIRKLCVLRTTYTCSESTTKLN</sequence>
<dbReference type="Pfam" id="PF01607">
    <property type="entry name" value="CBM_14"/>
    <property type="match status" value="2"/>
</dbReference>
<proteinExistence type="predicted"/>
<dbReference type="AlphaFoldDB" id="A0A834NBX2"/>
<dbReference type="GO" id="GO:0008061">
    <property type="term" value="F:chitin binding"/>
    <property type="evidence" value="ECO:0007669"/>
    <property type="project" value="InterPro"/>
</dbReference>
<keyword evidence="4" id="KW-1185">Reference proteome</keyword>
<dbReference type="PROSITE" id="PS50940">
    <property type="entry name" value="CHIT_BIND_II"/>
    <property type="match status" value="2"/>
</dbReference>
<evidence type="ECO:0000313" key="3">
    <source>
        <dbReference type="EMBL" id="KAF7402499.1"/>
    </source>
</evidence>
<reference evidence="3" key="1">
    <citation type="journal article" date="2020" name="G3 (Bethesda)">
        <title>High-Quality Assemblies for Three Invasive Social Wasps from the &lt;i&gt;Vespula&lt;/i&gt; Genus.</title>
        <authorList>
            <person name="Harrop T.W.R."/>
            <person name="Guhlin J."/>
            <person name="McLaughlin G.M."/>
            <person name="Permina E."/>
            <person name="Stockwell P."/>
            <person name="Gilligan J."/>
            <person name="Le Lec M.F."/>
            <person name="Gruber M.A.M."/>
            <person name="Quinn O."/>
            <person name="Lovegrove M."/>
            <person name="Duncan E.J."/>
            <person name="Remnant E.J."/>
            <person name="Van Eeckhoven J."/>
            <person name="Graham B."/>
            <person name="Knapp R.A."/>
            <person name="Langford K.W."/>
            <person name="Kronenberg Z."/>
            <person name="Press M.O."/>
            <person name="Eacker S.M."/>
            <person name="Wilson-Rankin E.E."/>
            <person name="Purcell J."/>
            <person name="Lester P.J."/>
            <person name="Dearden P.K."/>
        </authorList>
    </citation>
    <scope>NUCLEOTIDE SEQUENCE</scope>
    <source>
        <strain evidence="3">Marl-1</strain>
    </source>
</reference>
<name>A0A834NBX2_VESVU</name>
<comment type="caution">
    <text evidence="3">The sequence shown here is derived from an EMBL/GenBank/DDBJ whole genome shotgun (WGS) entry which is preliminary data.</text>
</comment>
<organism evidence="3 4">
    <name type="scientific">Vespula vulgaris</name>
    <name type="common">Yellow jacket</name>
    <name type="synonym">Wasp</name>
    <dbReference type="NCBI Taxonomy" id="7454"/>
    <lineage>
        <taxon>Eukaryota</taxon>
        <taxon>Metazoa</taxon>
        <taxon>Ecdysozoa</taxon>
        <taxon>Arthropoda</taxon>
        <taxon>Hexapoda</taxon>
        <taxon>Insecta</taxon>
        <taxon>Pterygota</taxon>
        <taxon>Neoptera</taxon>
        <taxon>Endopterygota</taxon>
        <taxon>Hymenoptera</taxon>
        <taxon>Apocrita</taxon>
        <taxon>Aculeata</taxon>
        <taxon>Vespoidea</taxon>
        <taxon>Vespidae</taxon>
        <taxon>Vespinae</taxon>
        <taxon>Vespula</taxon>
    </lineage>
</organism>
<dbReference type="GO" id="GO:0005576">
    <property type="term" value="C:extracellular region"/>
    <property type="evidence" value="ECO:0007669"/>
    <property type="project" value="InterPro"/>
</dbReference>
<protein>
    <recommendedName>
        <fullName evidence="2">Chitin-binding type-2 domain-containing protein</fullName>
    </recommendedName>
</protein>
<dbReference type="Proteomes" id="UP000614350">
    <property type="component" value="Unassembled WGS sequence"/>
</dbReference>
<dbReference type="SUPFAM" id="SSF57625">
    <property type="entry name" value="Invertebrate chitin-binding proteins"/>
    <property type="match status" value="2"/>
</dbReference>
<gene>
    <name evidence="3" type="ORF">HZH66_004766</name>
</gene>